<feature type="domain" description="Neprosin PEP catalytic" evidence="1">
    <location>
        <begin position="78"/>
        <end position="310"/>
    </location>
</feature>
<dbReference type="PANTHER" id="PTHR31589:SF104">
    <property type="entry name" value="OS07G0422700 PROTEIN"/>
    <property type="match status" value="1"/>
</dbReference>
<dbReference type="PANTHER" id="PTHR31589">
    <property type="entry name" value="PROTEIN, PUTATIVE (DUF239)-RELATED-RELATED"/>
    <property type="match status" value="1"/>
</dbReference>
<sequence length="311" mass="35122">MKIHSKNENTNVPHANPTYPPVPLTVPAALTGLKYSVRHVEYPVRTRVVPDAYLYPVRTRKEDPSALTSNLLSSLFSKQSSDYHIHHAGWYTLTDLFHGTRARISVWGIPEFESTQVYPSLYAGSTDLRLFAGWTTSNDNKGCYSTECEGFVLSNVSGAPVPGRKVEPLSTYNGEDHFLTLSIKKDKETKDWSLYRDDNSNQILIGWWPKSLFNNSFDHATKLVWAGGVFYPKNETSPPMGSGHAAYEGKNKAAYISHIKIYDQFDQTTIPDTNRVREFTDRSDCFTTDGFKYSHNDGYYLYYGGPPGCQN</sequence>
<comment type="caution">
    <text evidence="2">The sequence shown here is derived from an EMBL/GenBank/DDBJ whole genome shotgun (WGS) entry which is preliminary data.</text>
</comment>
<evidence type="ECO:0000313" key="2">
    <source>
        <dbReference type="EMBL" id="KAJ3707305.1"/>
    </source>
</evidence>
<keyword evidence="3" id="KW-1185">Reference proteome</keyword>
<dbReference type="AlphaFoldDB" id="A0AAD6F018"/>
<name>A0AAD6F018_9POAL</name>
<dbReference type="InterPro" id="IPR004314">
    <property type="entry name" value="Neprosin"/>
</dbReference>
<protein>
    <recommendedName>
        <fullName evidence="1">Neprosin PEP catalytic domain-containing protein</fullName>
    </recommendedName>
</protein>
<accession>A0AAD6F018</accession>
<dbReference type="PROSITE" id="PS52045">
    <property type="entry name" value="NEPROSIN_PEP_CD"/>
    <property type="match status" value="1"/>
</dbReference>
<reference evidence="2 3" key="1">
    <citation type="journal article" date="2022" name="Cell">
        <title>Repeat-based holocentromeres influence genome architecture and karyotype evolution.</title>
        <authorList>
            <person name="Hofstatter P.G."/>
            <person name="Thangavel G."/>
            <person name="Lux T."/>
            <person name="Neumann P."/>
            <person name="Vondrak T."/>
            <person name="Novak P."/>
            <person name="Zhang M."/>
            <person name="Costa L."/>
            <person name="Castellani M."/>
            <person name="Scott A."/>
            <person name="Toegelov H."/>
            <person name="Fuchs J."/>
            <person name="Mata-Sucre Y."/>
            <person name="Dias Y."/>
            <person name="Vanzela A.L.L."/>
            <person name="Huettel B."/>
            <person name="Almeida C.C.S."/>
            <person name="Simkova H."/>
            <person name="Souza G."/>
            <person name="Pedrosa-Harand A."/>
            <person name="Macas J."/>
            <person name="Mayer K.F.X."/>
            <person name="Houben A."/>
            <person name="Marques A."/>
        </authorList>
    </citation>
    <scope>NUCLEOTIDE SEQUENCE [LARGE SCALE GENOMIC DNA]</scope>
    <source>
        <strain evidence="2">RhyTen1mFocal</strain>
    </source>
</reference>
<evidence type="ECO:0000313" key="3">
    <source>
        <dbReference type="Proteomes" id="UP001210211"/>
    </source>
</evidence>
<dbReference type="InterPro" id="IPR053168">
    <property type="entry name" value="Glutamic_endopeptidase"/>
</dbReference>
<dbReference type="EMBL" id="JAMRDG010000001">
    <property type="protein sequence ID" value="KAJ3707305.1"/>
    <property type="molecule type" value="Genomic_DNA"/>
</dbReference>
<dbReference type="Pfam" id="PF03080">
    <property type="entry name" value="Neprosin"/>
    <property type="match status" value="1"/>
</dbReference>
<dbReference type="Proteomes" id="UP001210211">
    <property type="component" value="Unassembled WGS sequence"/>
</dbReference>
<evidence type="ECO:0000259" key="1">
    <source>
        <dbReference type="PROSITE" id="PS52045"/>
    </source>
</evidence>
<gene>
    <name evidence="2" type="ORF">LUZ61_011010</name>
</gene>
<proteinExistence type="predicted"/>
<organism evidence="2 3">
    <name type="scientific">Rhynchospora tenuis</name>
    <dbReference type="NCBI Taxonomy" id="198213"/>
    <lineage>
        <taxon>Eukaryota</taxon>
        <taxon>Viridiplantae</taxon>
        <taxon>Streptophyta</taxon>
        <taxon>Embryophyta</taxon>
        <taxon>Tracheophyta</taxon>
        <taxon>Spermatophyta</taxon>
        <taxon>Magnoliopsida</taxon>
        <taxon>Liliopsida</taxon>
        <taxon>Poales</taxon>
        <taxon>Cyperaceae</taxon>
        <taxon>Cyperoideae</taxon>
        <taxon>Rhynchosporeae</taxon>
        <taxon>Rhynchospora</taxon>
    </lineage>
</organism>